<feature type="domain" description="Nucleoporin Nup120 helical" evidence="6">
    <location>
        <begin position="616"/>
        <end position="747"/>
    </location>
</feature>
<keyword evidence="3" id="KW-0539">Nucleus</keyword>
<dbReference type="Pfam" id="PF21486">
    <property type="entry name" value="NUP120_helical"/>
    <property type="match status" value="1"/>
</dbReference>
<evidence type="ECO:0000259" key="7">
    <source>
        <dbReference type="Pfam" id="PF23300"/>
    </source>
</evidence>
<feature type="region of interest" description="Disordered" evidence="4">
    <location>
        <begin position="771"/>
        <end position="793"/>
    </location>
</feature>
<dbReference type="InterPro" id="IPR015943">
    <property type="entry name" value="WD40/YVTN_repeat-like_dom_sf"/>
</dbReference>
<feature type="compositionally biased region" description="Low complexity" evidence="4">
    <location>
        <begin position="771"/>
        <end position="788"/>
    </location>
</feature>
<dbReference type="Pfam" id="PF23300">
    <property type="entry name" value="HEAT_Nup120"/>
    <property type="match status" value="1"/>
</dbReference>
<dbReference type="EMBL" id="KV875093">
    <property type="protein sequence ID" value="OIW35500.1"/>
    <property type="molecule type" value="Genomic_DNA"/>
</dbReference>
<feature type="domain" description="Nucleoporin nup120-like HEAT repeat" evidence="7">
    <location>
        <begin position="845"/>
        <end position="1013"/>
    </location>
</feature>
<comment type="subcellular location">
    <subcellularLocation>
        <location evidence="1">Nucleus</location>
    </subcellularLocation>
</comment>
<evidence type="ECO:0000259" key="5">
    <source>
        <dbReference type="Pfam" id="PF11715"/>
    </source>
</evidence>
<keyword evidence="2" id="KW-0813">Transport</keyword>
<dbReference type="GO" id="GO:0017056">
    <property type="term" value="F:structural constituent of nuclear pore"/>
    <property type="evidence" value="ECO:0007669"/>
    <property type="project" value="TreeGrafter"/>
</dbReference>
<dbReference type="GO" id="GO:0005643">
    <property type="term" value="C:nuclear pore"/>
    <property type="evidence" value="ECO:0007669"/>
    <property type="project" value="TreeGrafter"/>
</dbReference>
<evidence type="ECO:0000256" key="4">
    <source>
        <dbReference type="SAM" id="MobiDB-lite"/>
    </source>
</evidence>
<organism evidence="8 9">
    <name type="scientific">Coniochaeta ligniaria NRRL 30616</name>
    <dbReference type="NCBI Taxonomy" id="1408157"/>
    <lineage>
        <taxon>Eukaryota</taxon>
        <taxon>Fungi</taxon>
        <taxon>Dikarya</taxon>
        <taxon>Ascomycota</taxon>
        <taxon>Pezizomycotina</taxon>
        <taxon>Sordariomycetes</taxon>
        <taxon>Sordariomycetidae</taxon>
        <taxon>Coniochaetales</taxon>
        <taxon>Coniochaetaceae</taxon>
        <taxon>Coniochaeta</taxon>
    </lineage>
</organism>
<accession>A0A1J7K1B3</accession>
<evidence type="ECO:0000256" key="3">
    <source>
        <dbReference type="ARBA" id="ARBA00023242"/>
    </source>
</evidence>
<evidence type="ECO:0000313" key="8">
    <source>
        <dbReference type="EMBL" id="OIW35500.1"/>
    </source>
</evidence>
<dbReference type="STRING" id="1408157.A0A1J7K1B3"/>
<dbReference type="OrthoDB" id="67716at2759"/>
<dbReference type="Pfam" id="PF11715">
    <property type="entry name" value="Beta-prop_Nup120_160"/>
    <property type="match status" value="1"/>
</dbReference>
<dbReference type="InterPro" id="IPR048884">
    <property type="entry name" value="Nup120_helical"/>
</dbReference>
<dbReference type="InterPro" id="IPR056548">
    <property type="entry name" value="HEAT_Nup120"/>
</dbReference>
<dbReference type="AlphaFoldDB" id="A0A1J7K1B3"/>
<dbReference type="InterPro" id="IPR011047">
    <property type="entry name" value="Quinoprotein_ADH-like_sf"/>
</dbReference>
<reference evidence="8 9" key="1">
    <citation type="submission" date="2016-10" db="EMBL/GenBank/DDBJ databases">
        <title>Draft genome sequence of Coniochaeta ligniaria NRRL30616, a lignocellulolytic fungus for bioabatement of inhibitors in plant biomass hydrolysates.</title>
        <authorList>
            <consortium name="DOE Joint Genome Institute"/>
            <person name="Jimenez D.J."/>
            <person name="Hector R.E."/>
            <person name="Riley R."/>
            <person name="Sun H."/>
            <person name="Grigoriev I.V."/>
            <person name="Van Elsas J.D."/>
            <person name="Nichols N.N."/>
        </authorList>
    </citation>
    <scope>NUCLEOTIDE SEQUENCE [LARGE SCALE GENOMIC DNA]</scope>
    <source>
        <strain evidence="8 9">NRRL 30616</strain>
    </source>
</reference>
<dbReference type="Proteomes" id="UP000182658">
    <property type="component" value="Unassembled WGS sequence"/>
</dbReference>
<feature type="domain" description="Nucleoporin Nup120/160 beta-propeller" evidence="5">
    <location>
        <begin position="77"/>
        <end position="574"/>
    </location>
</feature>
<evidence type="ECO:0000256" key="2">
    <source>
        <dbReference type="ARBA" id="ARBA00022448"/>
    </source>
</evidence>
<evidence type="ECO:0000259" key="6">
    <source>
        <dbReference type="Pfam" id="PF21486"/>
    </source>
</evidence>
<evidence type="ECO:0000313" key="9">
    <source>
        <dbReference type="Proteomes" id="UP000182658"/>
    </source>
</evidence>
<dbReference type="PANTHER" id="PTHR21286">
    <property type="entry name" value="NUCLEAR PORE COMPLEX PROTEIN NUP160"/>
    <property type="match status" value="1"/>
</dbReference>
<evidence type="ECO:0008006" key="10">
    <source>
        <dbReference type="Google" id="ProtNLM"/>
    </source>
</evidence>
<sequence>MAPGEVHYVYKETRLNLEPQSASSIVQLRVPSASSHSRTVSRITNGASISEDEKAYRVKNLATASSIYRRKHHDSPRSFLWRVLENDTILSIRAADVCKRQKEPDATLILHLKFNSLLRTSCIGFADCAEHDAVTVFVVDHANVLHSITLRPDAFRKRSATETNFSDACKSYSPPGFGFKYPHRLVAVSPDQLIVTMHDGGILRFDKNKSLEATHGSPWKETIYNVAGWGQSLRGLVPFQRTQTVRHEKINMELTAATSVAATSMGYDDTNFLFTICLDHRMRVWDVRTGQILYTGDILNTSRDPQEVGKWIIEPSQSNLIRIVNTAQGQCLVVTYSPIGAGEFKFWKVKGNNQGSVLVADLFPNHNLTPQAPSSLDVWTLADFGIAQHDEGPEIWTLWKNNFTYRVQTLQLRPKSSAGPWSAGWKSVFLDNVPPTAQTSSSCDPTDATERWLDLIFFPGRFARSTLETALAMYEKGSGSAKDTSSRGSRTLAESICAVIGSTTTLDQGSAGRMDYDQFRASSEVQWRRFYRLLVELDKQRGEALSLVVDMDLGMPWVLCADIAVAIRQCSSLDAVCHNMNAPEKNSEDVAALVKTGLDFVDNFSDGMLQLCRAALQSEMFEDQAKTDEERLQYFSDKAGFWRQVTEEECNQVVDSLGPNFRTVTPSLYEDLFDLLRADNDENSRELQFAFTNLGRSVVVRATQDTSDLHWQILFSQLILLVHMEFEFDNEEDALHSRFDVGAIYRKIIAALRRLEHVKWMAKTEMNAPAVPASRRSSVSGSSSPAASKRGRDEPQVITVLECILGHLLGLSEAESQPLMTCITNVVTNLCAFDSDIDLLPYLHQCFLLKADRPDLALQLSPFAGQDAFATYVQGRVFLALQDYDTAAMYFKKAAIGLSISHRNIGRHSSGLLDDTEWNLLNNGLPKYHSHIVNLYEKQKAYSFVIEFARLALQFTNLHDPESASINSELLSRLFSAATIISHFDVAHSALLAMKDEAMQKSYLRKLIEKMCETGQNRELVSLPFAGLQDKIDEILLDKCRTAKDVLNGVPYHQILYAWRVSRNDYRGGAAVLLDRLRKLREMGEGDRFGADRGDVMDTAVTRQFLLLINALSCVEEGQAFILEDVPEQTANGEGVALGGVVDIERLASVVGGREAGEKDARLEQLGKAVARAGKKRETARQTVTLADLRKQYQEELDRVVAIQNDQYEFGDEDAMDLA</sequence>
<name>A0A1J7K1B3_9PEZI</name>
<dbReference type="InterPro" id="IPR059141">
    <property type="entry name" value="Beta-prop_Nup120_160"/>
</dbReference>
<proteinExistence type="predicted"/>
<protein>
    <recommendedName>
        <fullName evidence="10">Nucleoporin Nup120/160</fullName>
    </recommendedName>
</protein>
<dbReference type="SUPFAM" id="SSF50998">
    <property type="entry name" value="Quinoprotein alcohol dehydrogenase-like"/>
    <property type="match status" value="1"/>
</dbReference>
<gene>
    <name evidence="8" type="ORF">CONLIGDRAFT_608824</name>
</gene>
<dbReference type="InParanoid" id="A0A1J7K1B3"/>
<dbReference type="PANTHER" id="PTHR21286:SF0">
    <property type="entry name" value="NUCLEAR PORE COMPLEX PROTEIN NUP160"/>
    <property type="match status" value="1"/>
</dbReference>
<dbReference type="Gene3D" id="2.130.10.10">
    <property type="entry name" value="YVTN repeat-like/Quinoprotein amine dehydrogenase"/>
    <property type="match status" value="1"/>
</dbReference>
<dbReference type="InterPro" id="IPR021717">
    <property type="entry name" value="Nucleoporin_Nup160"/>
</dbReference>
<evidence type="ECO:0000256" key="1">
    <source>
        <dbReference type="ARBA" id="ARBA00004123"/>
    </source>
</evidence>
<keyword evidence="9" id="KW-1185">Reference proteome</keyword>